<dbReference type="PANTHER" id="PTHR30450">
    <property type="entry name" value="ABC TRANSPORTER PERMEASE"/>
    <property type="match status" value="1"/>
</dbReference>
<evidence type="ECO:0000256" key="4">
    <source>
        <dbReference type="ARBA" id="ARBA00022475"/>
    </source>
</evidence>
<feature type="domain" description="ABC transmembrane type-1" evidence="9">
    <location>
        <begin position="19"/>
        <end position="212"/>
    </location>
</feature>
<evidence type="ECO:0000256" key="8">
    <source>
        <dbReference type="RuleBase" id="RU363032"/>
    </source>
</evidence>
<comment type="similarity">
    <text evidence="2">Belongs to the binding-protein-dependent transport system permease family. CysTW subfamily.</text>
</comment>
<sequence length="223" mass="23467">MVMIQSGFEILGREFPKALIETLQMMAISMAVSAVFGLLLGFVLFLTSSPLFFRNRFVNAVSGAVVNVIRSIPFVILMVFCLPLAKALVGTKIGPLAASVPLSIAAVAFQARLVEGALREVDQGVLEAAAGSGAGFWLIVRRVLLTEAAPGLVRAVTVTFVSLISYSAMAGLVGGGGIGNLAIQYGYYRFETGVMVLTVLVLIAAVQLGQAFGDRLAAALDRR</sequence>
<evidence type="ECO:0000313" key="10">
    <source>
        <dbReference type="EMBL" id="ERI73286.1"/>
    </source>
</evidence>
<evidence type="ECO:0000256" key="1">
    <source>
        <dbReference type="ARBA" id="ARBA00004651"/>
    </source>
</evidence>
<proteinExistence type="inferred from homology"/>
<keyword evidence="6 8" id="KW-1133">Transmembrane helix</keyword>
<feature type="transmembrane region" description="Helical" evidence="8">
    <location>
        <begin position="57"/>
        <end position="81"/>
    </location>
</feature>
<dbReference type="InterPro" id="IPR000515">
    <property type="entry name" value="MetI-like"/>
</dbReference>
<dbReference type="AlphaFoldDB" id="A0ABC9TNN3"/>
<feature type="transmembrane region" description="Helical" evidence="8">
    <location>
        <begin position="193"/>
        <end position="213"/>
    </location>
</feature>
<evidence type="ECO:0000256" key="7">
    <source>
        <dbReference type="ARBA" id="ARBA00023136"/>
    </source>
</evidence>
<dbReference type="InterPro" id="IPR035906">
    <property type="entry name" value="MetI-like_sf"/>
</dbReference>
<name>A0ABC9TNN3_CLOSY</name>
<comment type="caution">
    <text evidence="10">The sequence shown here is derived from an EMBL/GenBank/DDBJ whole genome shotgun (WGS) entry which is preliminary data.</text>
</comment>
<dbReference type="CDD" id="cd06261">
    <property type="entry name" value="TM_PBP2"/>
    <property type="match status" value="1"/>
</dbReference>
<evidence type="ECO:0000256" key="6">
    <source>
        <dbReference type="ARBA" id="ARBA00022989"/>
    </source>
</evidence>
<keyword evidence="4" id="KW-1003">Cell membrane</keyword>
<feature type="transmembrane region" description="Helical" evidence="8">
    <location>
        <begin position="93"/>
        <end position="111"/>
    </location>
</feature>
<keyword evidence="3 8" id="KW-0813">Transport</keyword>
<evidence type="ECO:0000259" key="9">
    <source>
        <dbReference type="PROSITE" id="PS50928"/>
    </source>
</evidence>
<protein>
    <submittedName>
        <fullName evidence="10">ABC transporter, permease protein</fullName>
    </submittedName>
</protein>
<dbReference type="FunFam" id="1.10.3720.10:FF:000002">
    <property type="entry name" value="D-methionine ABC transporter permease MetI"/>
    <property type="match status" value="1"/>
</dbReference>
<organism evidence="10 11">
    <name type="scientific">[Clostridium] symbiosum ATCC 14940</name>
    <dbReference type="NCBI Taxonomy" id="411472"/>
    <lineage>
        <taxon>Bacteria</taxon>
        <taxon>Bacillati</taxon>
        <taxon>Bacillota</taxon>
        <taxon>Clostridia</taxon>
        <taxon>Lachnospirales</taxon>
        <taxon>Lachnospiraceae</taxon>
        <taxon>Otoolea</taxon>
    </lineage>
</organism>
<accession>A0ABC9TNN3</accession>
<evidence type="ECO:0000256" key="3">
    <source>
        <dbReference type="ARBA" id="ARBA00022448"/>
    </source>
</evidence>
<dbReference type="InterPro" id="IPR051322">
    <property type="entry name" value="AA_ABC_Transporter_Permease"/>
</dbReference>
<dbReference type="Pfam" id="PF00528">
    <property type="entry name" value="BPD_transp_1"/>
    <property type="match status" value="1"/>
</dbReference>
<feature type="transmembrane region" description="Helical" evidence="8">
    <location>
        <begin position="152"/>
        <end position="173"/>
    </location>
</feature>
<keyword evidence="5 8" id="KW-0812">Transmembrane</keyword>
<evidence type="ECO:0000313" key="11">
    <source>
        <dbReference type="Proteomes" id="UP000016491"/>
    </source>
</evidence>
<dbReference type="Proteomes" id="UP000016491">
    <property type="component" value="Unassembled WGS sequence"/>
</dbReference>
<dbReference type="EMBL" id="AWSU01000400">
    <property type="protein sequence ID" value="ERI73286.1"/>
    <property type="molecule type" value="Genomic_DNA"/>
</dbReference>
<evidence type="ECO:0000256" key="5">
    <source>
        <dbReference type="ARBA" id="ARBA00022692"/>
    </source>
</evidence>
<dbReference type="Gene3D" id="1.10.3720.10">
    <property type="entry name" value="MetI-like"/>
    <property type="match status" value="1"/>
</dbReference>
<gene>
    <name evidence="10" type="ORF">CLOSYM_05010</name>
</gene>
<keyword evidence="7 8" id="KW-0472">Membrane</keyword>
<reference evidence="10 11" key="1">
    <citation type="submission" date="2013-07" db="EMBL/GenBank/DDBJ databases">
        <authorList>
            <person name="Weinstock G."/>
            <person name="Sodergren E."/>
            <person name="Wylie T."/>
            <person name="Fulton L."/>
            <person name="Fulton R."/>
            <person name="Fronick C."/>
            <person name="O'Laughlin M."/>
            <person name="Godfrey J."/>
            <person name="Miner T."/>
            <person name="Herter B."/>
            <person name="Appelbaum E."/>
            <person name="Cordes M."/>
            <person name="Lek S."/>
            <person name="Wollam A."/>
            <person name="Pepin K.H."/>
            <person name="Palsikar V.B."/>
            <person name="Mitreva M."/>
            <person name="Wilson R.K."/>
        </authorList>
    </citation>
    <scope>NUCLEOTIDE SEQUENCE [LARGE SCALE GENOMIC DNA]</scope>
    <source>
        <strain evidence="10 11">ATCC 14940</strain>
    </source>
</reference>
<evidence type="ECO:0000256" key="2">
    <source>
        <dbReference type="ARBA" id="ARBA00007069"/>
    </source>
</evidence>
<comment type="subcellular location">
    <subcellularLocation>
        <location evidence="1 8">Cell membrane</location>
        <topology evidence="1 8">Multi-pass membrane protein</topology>
    </subcellularLocation>
</comment>
<dbReference type="GO" id="GO:0005886">
    <property type="term" value="C:plasma membrane"/>
    <property type="evidence" value="ECO:0007669"/>
    <property type="project" value="UniProtKB-SubCell"/>
</dbReference>
<dbReference type="PROSITE" id="PS50928">
    <property type="entry name" value="ABC_TM1"/>
    <property type="match status" value="1"/>
</dbReference>
<feature type="transmembrane region" description="Helical" evidence="8">
    <location>
        <begin position="23"/>
        <end position="45"/>
    </location>
</feature>
<dbReference type="PANTHER" id="PTHR30450:SF1">
    <property type="entry name" value="D-METHIONINE TRANSPORT SYSTEM PERMEASE PROTEIN METI-RELATED"/>
    <property type="match status" value="1"/>
</dbReference>
<dbReference type="SUPFAM" id="SSF161098">
    <property type="entry name" value="MetI-like"/>
    <property type="match status" value="1"/>
</dbReference>